<feature type="chain" id="PRO_5012554122" description="DUF4878 domain-containing protein" evidence="1">
    <location>
        <begin position="26"/>
        <end position="130"/>
    </location>
</feature>
<gene>
    <name evidence="2" type="ORF">B5F17_05015</name>
</gene>
<dbReference type="EMBL" id="NFKK01000004">
    <property type="protein sequence ID" value="OUP53368.1"/>
    <property type="molecule type" value="Genomic_DNA"/>
</dbReference>
<dbReference type="RefSeq" id="WP_087371473.1">
    <property type="nucleotide sequence ID" value="NZ_NFKK01000004.1"/>
</dbReference>
<evidence type="ECO:0000256" key="1">
    <source>
        <dbReference type="SAM" id="SignalP"/>
    </source>
</evidence>
<evidence type="ECO:0000313" key="3">
    <source>
        <dbReference type="Proteomes" id="UP000195897"/>
    </source>
</evidence>
<reference evidence="3" key="1">
    <citation type="submission" date="2017-04" db="EMBL/GenBank/DDBJ databases">
        <title>Function of individual gut microbiota members based on whole genome sequencing of pure cultures obtained from chicken caecum.</title>
        <authorList>
            <person name="Medvecky M."/>
            <person name="Cejkova D."/>
            <person name="Polansky O."/>
            <person name="Karasova D."/>
            <person name="Kubasova T."/>
            <person name="Cizek A."/>
            <person name="Rychlik I."/>
        </authorList>
    </citation>
    <scope>NUCLEOTIDE SEQUENCE [LARGE SCALE GENOMIC DNA]</scope>
    <source>
        <strain evidence="3">An180</strain>
    </source>
</reference>
<proteinExistence type="predicted"/>
<name>A0A1Y4L9F3_9FIRM</name>
<dbReference type="Gene3D" id="3.10.450.50">
    <property type="match status" value="1"/>
</dbReference>
<sequence length="130" mass="14384">MKKIAILCLTLLCVLLAACQSGGQAETSPEDTVQAFFAAFETANYQSMQDYCTEDCVDTYFHDGDVFGMVWAKAENIQKQTIEDKEGFLVAVQMETAPTSALYPDTETSFYVWLTQNASGDWLVDSFTTG</sequence>
<evidence type="ECO:0008006" key="4">
    <source>
        <dbReference type="Google" id="ProtNLM"/>
    </source>
</evidence>
<dbReference type="AlphaFoldDB" id="A0A1Y4L9F3"/>
<dbReference type="PROSITE" id="PS51257">
    <property type="entry name" value="PROKAR_LIPOPROTEIN"/>
    <property type="match status" value="1"/>
</dbReference>
<keyword evidence="1" id="KW-0732">Signal</keyword>
<protein>
    <recommendedName>
        <fullName evidence="4">DUF4878 domain-containing protein</fullName>
    </recommendedName>
</protein>
<evidence type="ECO:0000313" key="2">
    <source>
        <dbReference type="EMBL" id="OUP53368.1"/>
    </source>
</evidence>
<feature type="signal peptide" evidence="1">
    <location>
        <begin position="1"/>
        <end position="25"/>
    </location>
</feature>
<accession>A0A1Y4L9F3</accession>
<dbReference type="SUPFAM" id="SSF54427">
    <property type="entry name" value="NTF2-like"/>
    <property type="match status" value="1"/>
</dbReference>
<comment type="caution">
    <text evidence="2">The sequence shown here is derived from an EMBL/GenBank/DDBJ whole genome shotgun (WGS) entry which is preliminary data.</text>
</comment>
<organism evidence="2 3">
    <name type="scientific">Butyricicoccus pullicaecorum</name>
    <dbReference type="NCBI Taxonomy" id="501571"/>
    <lineage>
        <taxon>Bacteria</taxon>
        <taxon>Bacillati</taxon>
        <taxon>Bacillota</taxon>
        <taxon>Clostridia</taxon>
        <taxon>Eubacteriales</taxon>
        <taxon>Butyricicoccaceae</taxon>
        <taxon>Butyricicoccus</taxon>
    </lineage>
</organism>
<dbReference type="InterPro" id="IPR032710">
    <property type="entry name" value="NTF2-like_dom_sf"/>
</dbReference>
<dbReference type="Proteomes" id="UP000195897">
    <property type="component" value="Unassembled WGS sequence"/>
</dbReference>